<evidence type="ECO:0000313" key="2">
    <source>
        <dbReference type="Proteomes" id="UP001172680"/>
    </source>
</evidence>
<reference evidence="1" key="1">
    <citation type="submission" date="2022-10" db="EMBL/GenBank/DDBJ databases">
        <title>Culturing micro-colonial fungi from biological soil crusts in the Mojave desert and describing Neophaeococcomyces mojavensis, and introducing the new genera and species Taxawa tesnikishii.</title>
        <authorList>
            <person name="Kurbessoian T."/>
            <person name="Stajich J.E."/>
        </authorList>
    </citation>
    <scope>NUCLEOTIDE SEQUENCE</scope>
    <source>
        <strain evidence="1">JES_115</strain>
    </source>
</reference>
<protein>
    <submittedName>
        <fullName evidence="1">Uncharacterized protein</fullName>
    </submittedName>
</protein>
<dbReference type="EMBL" id="JAPDRP010000038">
    <property type="protein sequence ID" value="KAJ9633956.1"/>
    <property type="molecule type" value="Genomic_DNA"/>
</dbReference>
<keyword evidence="2" id="KW-1185">Reference proteome</keyword>
<dbReference type="Proteomes" id="UP001172680">
    <property type="component" value="Unassembled WGS sequence"/>
</dbReference>
<sequence>MTRLGIPVPNTGLLGLAHGGPLDRQCPNIQDHKTKHIKRATFLHLVRAQLAKDHGRNADCKPLYIQGSRGALFKIRLSSHGYTFVAKGMEELNLAYLRHEHRVYDQIRPLQGMCVPVWLGAVDLVLPYYYDCGVYVRMLFPSWAGQPVFDYMDWDKKAHLLGKLTGVLQALHKFQVLHVDAEPRNMLYNGEPTANRFTRVLS</sequence>
<organism evidence="1 2">
    <name type="scientific">Coniosporium tulheliwenetii</name>
    <dbReference type="NCBI Taxonomy" id="3383036"/>
    <lineage>
        <taxon>Eukaryota</taxon>
        <taxon>Fungi</taxon>
        <taxon>Dikarya</taxon>
        <taxon>Ascomycota</taxon>
        <taxon>Pezizomycotina</taxon>
        <taxon>Dothideomycetes</taxon>
        <taxon>Dothideomycetes incertae sedis</taxon>
        <taxon>Coniosporium</taxon>
    </lineage>
</organism>
<comment type="caution">
    <text evidence="1">The sequence shown here is derived from an EMBL/GenBank/DDBJ whole genome shotgun (WGS) entry which is preliminary data.</text>
</comment>
<evidence type="ECO:0000313" key="1">
    <source>
        <dbReference type="EMBL" id="KAJ9633956.1"/>
    </source>
</evidence>
<gene>
    <name evidence="1" type="ORF">H2199_009155</name>
</gene>
<accession>A0ACC2YFG2</accession>
<proteinExistence type="predicted"/>
<name>A0ACC2YFG2_9PEZI</name>